<evidence type="ECO:0000313" key="2">
    <source>
        <dbReference type="EMBL" id="TQE03641.1"/>
    </source>
</evidence>
<proteinExistence type="predicted"/>
<dbReference type="Pfam" id="PF00485">
    <property type="entry name" value="PRK"/>
    <property type="match status" value="1"/>
</dbReference>
<sequence length="164" mass="18978">MAEQYLLLRPNTKPYLNHPSTTQNHQDADITKAMASDWMNKQTAEISMFADSRMIRLFDSNMLISNTTAVICLDDYHSLDMTWRKEKEVTMLDPRATDFDLMYKQMKAIKEGKAVEKPIYTMFLVAWIPLSSSSSPKILVIEGLRAICMLQSLNWIPRSRMITH</sequence>
<dbReference type="GO" id="GO:0016301">
    <property type="term" value="F:kinase activity"/>
    <property type="evidence" value="ECO:0007669"/>
    <property type="project" value="InterPro"/>
</dbReference>
<comment type="caution">
    <text evidence="2">The sequence shown here is derived from an EMBL/GenBank/DDBJ whole genome shotgun (WGS) entry which is preliminary data.</text>
</comment>
<evidence type="ECO:0000259" key="1">
    <source>
        <dbReference type="Pfam" id="PF00485"/>
    </source>
</evidence>
<evidence type="ECO:0000313" key="3">
    <source>
        <dbReference type="Proteomes" id="UP000315295"/>
    </source>
</evidence>
<feature type="domain" description="Phosphoribulokinase/uridine kinase" evidence="1">
    <location>
        <begin position="62"/>
        <end position="147"/>
    </location>
</feature>
<accession>A0A540MXW4</accession>
<dbReference type="STRING" id="106549.A0A540MXW4"/>
<keyword evidence="3" id="KW-1185">Reference proteome</keyword>
<dbReference type="Proteomes" id="UP000315295">
    <property type="component" value="Unassembled WGS sequence"/>
</dbReference>
<gene>
    <name evidence="2" type="ORF">C1H46_010772</name>
</gene>
<dbReference type="GO" id="GO:0005524">
    <property type="term" value="F:ATP binding"/>
    <property type="evidence" value="ECO:0007669"/>
    <property type="project" value="InterPro"/>
</dbReference>
<dbReference type="AlphaFoldDB" id="A0A540MXW4"/>
<reference evidence="2 3" key="1">
    <citation type="journal article" date="2019" name="G3 (Bethesda)">
        <title>Sequencing of a Wild Apple (Malus baccata) Genome Unravels the Differences Between Cultivated and Wild Apple Species Regarding Disease Resistance and Cold Tolerance.</title>
        <authorList>
            <person name="Chen X."/>
        </authorList>
    </citation>
    <scope>NUCLEOTIDE SEQUENCE [LARGE SCALE GENOMIC DNA]</scope>
    <source>
        <strain evidence="3">cv. Shandingzi</strain>
        <tissue evidence="2">Leaves</tissue>
    </source>
</reference>
<name>A0A540MXW4_MALBA</name>
<organism evidence="2 3">
    <name type="scientific">Malus baccata</name>
    <name type="common">Siberian crab apple</name>
    <name type="synonym">Pyrus baccata</name>
    <dbReference type="NCBI Taxonomy" id="106549"/>
    <lineage>
        <taxon>Eukaryota</taxon>
        <taxon>Viridiplantae</taxon>
        <taxon>Streptophyta</taxon>
        <taxon>Embryophyta</taxon>
        <taxon>Tracheophyta</taxon>
        <taxon>Spermatophyta</taxon>
        <taxon>Magnoliopsida</taxon>
        <taxon>eudicotyledons</taxon>
        <taxon>Gunneridae</taxon>
        <taxon>Pentapetalae</taxon>
        <taxon>rosids</taxon>
        <taxon>fabids</taxon>
        <taxon>Rosales</taxon>
        <taxon>Rosaceae</taxon>
        <taxon>Amygdaloideae</taxon>
        <taxon>Maleae</taxon>
        <taxon>Malus</taxon>
    </lineage>
</organism>
<dbReference type="EMBL" id="VIEB01000152">
    <property type="protein sequence ID" value="TQE03641.1"/>
    <property type="molecule type" value="Genomic_DNA"/>
</dbReference>
<protein>
    <recommendedName>
        <fullName evidence="1">Phosphoribulokinase/uridine kinase domain-containing protein</fullName>
    </recommendedName>
</protein>
<dbReference type="InterPro" id="IPR006083">
    <property type="entry name" value="PRK/URK"/>
</dbReference>
<dbReference type="Gene3D" id="3.40.50.300">
    <property type="entry name" value="P-loop containing nucleotide triphosphate hydrolases"/>
    <property type="match status" value="1"/>
</dbReference>
<dbReference type="InterPro" id="IPR027417">
    <property type="entry name" value="P-loop_NTPase"/>
</dbReference>